<organism evidence="1 2">
    <name type="scientific">Rhizobium hidalgonense</name>
    <dbReference type="NCBI Taxonomy" id="1538159"/>
    <lineage>
        <taxon>Bacteria</taxon>
        <taxon>Pseudomonadati</taxon>
        <taxon>Pseudomonadota</taxon>
        <taxon>Alphaproteobacteria</taxon>
        <taxon>Hyphomicrobiales</taxon>
        <taxon>Rhizobiaceae</taxon>
        <taxon>Rhizobium/Agrobacterium group</taxon>
        <taxon>Rhizobium</taxon>
    </lineage>
</organism>
<sequence>MTILTICTDVVDRIAITLSGTTVFSNTADTARQLRALANQEGKELMRRGSWEKLTKEVTFTSIAQETQTGVIPSDYDHMLNETFYNRTRKREVTGPLSPRDWQAQKSIIATVLYDSYRIRGGDVLMIPVPPAGDTYAFEYISKNWVLAATDVEKPAFTADTDTAILDEELITLGVIWRFLKAKGFDYAEAFRTYELQVSQALARDGSKRTLNFTQQVNYGRPRYPGVQDGSWNL</sequence>
<dbReference type="AlphaFoldDB" id="A0AAJ2GWH5"/>
<dbReference type="Proteomes" id="UP001268610">
    <property type="component" value="Unassembled WGS sequence"/>
</dbReference>
<accession>A0AAJ2GWH5</accession>
<dbReference type="Pfam" id="PF24175">
    <property type="entry name" value="SU10_adaptor"/>
    <property type="match status" value="1"/>
</dbReference>
<evidence type="ECO:0000313" key="1">
    <source>
        <dbReference type="EMBL" id="MDR9777200.1"/>
    </source>
</evidence>
<comment type="caution">
    <text evidence="1">The sequence shown here is derived from an EMBL/GenBank/DDBJ whole genome shotgun (WGS) entry which is preliminary data.</text>
</comment>
<reference evidence="1" key="1">
    <citation type="submission" date="2023-04" db="EMBL/GenBank/DDBJ databases">
        <title>Genomic characterization of faba bean (Vicia faba) microsymbionts in Mexican soils.</title>
        <authorList>
            <person name="Rivera Orduna F.N."/>
            <person name="Guevara-Luna J."/>
            <person name="Yan J."/>
            <person name="Arroyo-Herrera I."/>
            <person name="Li Y."/>
            <person name="Vasquez-Murrieta M.S."/>
            <person name="Wang E.T."/>
        </authorList>
    </citation>
    <scope>NUCLEOTIDE SEQUENCE</scope>
    <source>
        <strain evidence="1">CH26</strain>
    </source>
</reference>
<proteinExistence type="predicted"/>
<evidence type="ECO:0000313" key="2">
    <source>
        <dbReference type="Proteomes" id="UP001268610"/>
    </source>
</evidence>
<dbReference type="EMBL" id="JAVLSF010000036">
    <property type="protein sequence ID" value="MDR9777200.1"/>
    <property type="molecule type" value="Genomic_DNA"/>
</dbReference>
<protein>
    <submittedName>
        <fullName evidence="1">Uncharacterized protein</fullName>
    </submittedName>
</protein>
<gene>
    <name evidence="1" type="ORF">RJJ65_32095</name>
</gene>
<dbReference type="RefSeq" id="WP_310865761.1">
    <property type="nucleotide sequence ID" value="NZ_JAVLSF010000036.1"/>
</dbReference>
<dbReference type="InterPro" id="IPR056209">
    <property type="entry name" value="SU10_adaptor"/>
</dbReference>
<name>A0AAJ2GWH5_9HYPH</name>